<proteinExistence type="predicted"/>
<dbReference type="EMBL" id="AB289996">
    <property type="protein sequence ID" value="BAF45558.1"/>
    <property type="molecule type" value="Genomic_DNA"/>
</dbReference>
<sequence length="80" mass="9293">MTHHPSIAELARIENLVVQIEFLDGRLSDLTLRLLEKENLAQIEWEILRTEMKRRKLMVELRSLASTLTYVPSYAASVLQ</sequence>
<dbReference type="RefSeq" id="YP_001029440.1">
    <property type="nucleotide sequence ID" value="NC_008938.1"/>
</dbReference>
<protein>
    <submittedName>
        <fullName evidence="1">GfV-B54-ORF1</fullName>
    </submittedName>
    <submittedName>
        <fullName evidence="2">GfV-C19-ORF1</fullName>
    </submittedName>
</protein>
<dbReference type="KEGG" id="vg:5179609"/>
<dbReference type="GeneID" id="5179627"/>
<evidence type="ECO:0000313" key="3">
    <source>
        <dbReference type="Proteomes" id="UP000203987"/>
    </source>
</evidence>
<dbReference type="EMBL" id="AB289966">
    <property type="protein sequence ID" value="BAF45523.1"/>
    <property type="molecule type" value="Genomic_DNA"/>
</dbReference>
<organism evidence="1 3">
    <name type="scientific">Ichnoviriform fumiferanae</name>
    <dbReference type="NCBI Taxonomy" id="419435"/>
    <lineage>
        <taxon>Viruses</taxon>
        <taxon>Viruses incertae sedis</taxon>
        <taxon>Polydnaviriformidae</taxon>
        <taxon>Ichnoviriform</taxon>
    </lineage>
</organism>
<evidence type="ECO:0000313" key="2">
    <source>
        <dbReference type="EMBL" id="BAF45558.1"/>
    </source>
</evidence>
<dbReference type="RefSeq" id="YP_001029422.1">
    <property type="nucleotide sequence ID" value="NC_008922.1"/>
</dbReference>
<name>A2PZV1_9VIRU</name>
<dbReference type="Proteomes" id="UP000203987">
    <property type="component" value="Genome"/>
</dbReference>
<accession>A2PZV1</accession>
<evidence type="ECO:0000313" key="1">
    <source>
        <dbReference type="EMBL" id="BAF45523.1"/>
    </source>
</evidence>
<dbReference type="KEGG" id="vg:5179627"/>
<dbReference type="GeneID" id="5179609"/>
<reference evidence="1 3" key="1">
    <citation type="journal article" date="2007" name="J. Virol.">
        <title>Genomic and morphological features of a banchine polydnavirus: comparison with bracoviruses and ichnoviruses.</title>
        <authorList>
            <person name="Lapointe R."/>
            <person name="Tanaka K."/>
            <person name="Barney W.E."/>
            <person name="Whitfield J.B."/>
            <person name="Banks J.C."/>
            <person name="Beliveau C."/>
            <person name="Stoltz D."/>
            <person name="Webb B.A."/>
            <person name="Cusson M."/>
        </authorList>
    </citation>
    <scope>NUCLEOTIDE SEQUENCE [LARGE SCALE GENOMIC DNA]</scope>
</reference>